<proteinExistence type="predicted"/>
<protein>
    <submittedName>
        <fullName evidence="2">Uncharacterized protein</fullName>
    </submittedName>
</protein>
<dbReference type="EMBL" id="FOIJ01000001">
    <property type="protein sequence ID" value="SES71330.1"/>
    <property type="molecule type" value="Genomic_DNA"/>
</dbReference>
<organism evidence="2 3">
    <name type="scientific">Stigmatella erecta</name>
    <dbReference type="NCBI Taxonomy" id="83460"/>
    <lineage>
        <taxon>Bacteria</taxon>
        <taxon>Pseudomonadati</taxon>
        <taxon>Myxococcota</taxon>
        <taxon>Myxococcia</taxon>
        <taxon>Myxococcales</taxon>
        <taxon>Cystobacterineae</taxon>
        <taxon>Archangiaceae</taxon>
        <taxon>Stigmatella</taxon>
    </lineage>
</organism>
<dbReference type="RefSeq" id="WP_143075946.1">
    <property type="nucleotide sequence ID" value="NZ_FOIJ01000001.1"/>
</dbReference>
<evidence type="ECO:0000313" key="3">
    <source>
        <dbReference type="Proteomes" id="UP000199181"/>
    </source>
</evidence>
<evidence type="ECO:0000256" key="1">
    <source>
        <dbReference type="SAM" id="MobiDB-lite"/>
    </source>
</evidence>
<feature type="region of interest" description="Disordered" evidence="1">
    <location>
        <begin position="122"/>
        <end position="144"/>
    </location>
</feature>
<name>A0A1H9YRR8_9BACT</name>
<accession>A0A1H9YRR8</accession>
<sequence length="349" mass="40127">MSADPMKKWLQESAKGLPPLEDLSLKGRQDFLDHHEAQLGMFWSRAFEMELFTRPEWLDVSHVLANGRDEQAAGAWIAERLIERLRTRPEFKWAPPWTSLEPWYRWLRGRQGTSQRIVQSRNTVHGDDGAEQPQEAKWSDHSSESHQIERIDLQDMVATLMKLVQEWADILARISRSTGLPSLELDWLWATCVERRTLAQALQRQPVDERFLEQKKKALAHNASVQGDENNERTARTRRGVAASFRFNLEVLVAEHPSLRRAHQVFLGPVKDPDASPAQPAAEVGAEEVEGFRQTLQLSAKRSNHVRSEDPTEPFWSRVFGAALIKAVARLLPGRERMAVERDWEELTR</sequence>
<gene>
    <name evidence="2" type="ORF">SAMN05443639_10116</name>
</gene>
<dbReference type="AlphaFoldDB" id="A0A1H9YRR8"/>
<reference evidence="3" key="1">
    <citation type="submission" date="2016-10" db="EMBL/GenBank/DDBJ databases">
        <authorList>
            <person name="Varghese N."/>
            <person name="Submissions S."/>
        </authorList>
    </citation>
    <scope>NUCLEOTIDE SEQUENCE [LARGE SCALE GENOMIC DNA]</scope>
    <source>
        <strain evidence="3">DSM 16858</strain>
    </source>
</reference>
<dbReference type="Proteomes" id="UP000199181">
    <property type="component" value="Unassembled WGS sequence"/>
</dbReference>
<evidence type="ECO:0000313" key="2">
    <source>
        <dbReference type="EMBL" id="SES71330.1"/>
    </source>
</evidence>
<keyword evidence="3" id="KW-1185">Reference proteome</keyword>